<dbReference type="CDD" id="cd07363">
    <property type="entry name" value="45_DOPA_Dioxygenase"/>
    <property type="match status" value="1"/>
</dbReference>
<reference evidence="7 8" key="1">
    <citation type="submission" date="2019-12" db="EMBL/GenBank/DDBJ databases">
        <title>Neisseriaceae gen. nov. sp. Genome sequencing and assembly.</title>
        <authorList>
            <person name="Liu Z."/>
            <person name="Li A."/>
        </authorList>
    </citation>
    <scope>NUCLEOTIDE SEQUENCE [LARGE SCALE GENOMIC DNA]</scope>
    <source>
        <strain evidence="7 8">B2N2-7</strain>
    </source>
</reference>
<comment type="similarity">
    <text evidence="2">Belongs to the DODA-type extradiol aromatic ring-opening dioxygenase family.</text>
</comment>
<protein>
    <submittedName>
        <fullName evidence="7">Dioxygenase</fullName>
    </submittedName>
</protein>
<evidence type="ECO:0000256" key="4">
    <source>
        <dbReference type="ARBA" id="ARBA00022833"/>
    </source>
</evidence>
<sequence>MRLPTLFISHGAPTLALEEGADAQFLASLPARFATPRAVLVVSAHWQARQPVIGSAAQPATIHDFSGFPAPLYGLQYPAHGSHEGVAELAGALDKAGIAYAVDDMRGLDHGAWVPLKHMWPDASVPVLTLALPYGADAKALLALGDALSGLPAQGVLVLGSGGLVHNLAALQADGSLAPQWALAFEAWMDDALQSGRREGLLDWQQQAPHARQAHPSSEHLAPLFVALGAAGPAARAHKWHEAWRYGSLSMAAYAFV</sequence>
<keyword evidence="7" id="KW-0223">Dioxygenase</keyword>
<dbReference type="EMBL" id="WSSB01000007">
    <property type="protein sequence ID" value="MXR37090.1"/>
    <property type="molecule type" value="Genomic_DNA"/>
</dbReference>
<keyword evidence="5" id="KW-0560">Oxidoreductase</keyword>
<evidence type="ECO:0000256" key="1">
    <source>
        <dbReference type="ARBA" id="ARBA00001947"/>
    </source>
</evidence>
<evidence type="ECO:0000313" key="7">
    <source>
        <dbReference type="EMBL" id="MXR37090.1"/>
    </source>
</evidence>
<feature type="domain" description="Extradiol ring-cleavage dioxygenase class III enzyme subunit B" evidence="6">
    <location>
        <begin position="6"/>
        <end position="256"/>
    </location>
</feature>
<comment type="cofactor">
    <cofactor evidence="1">
        <name>Zn(2+)</name>
        <dbReference type="ChEBI" id="CHEBI:29105"/>
    </cofactor>
</comment>
<dbReference type="InterPro" id="IPR014436">
    <property type="entry name" value="Extradiol_dOase_DODA"/>
</dbReference>
<dbReference type="Gene3D" id="3.40.830.10">
    <property type="entry name" value="LigB-like"/>
    <property type="match status" value="1"/>
</dbReference>
<name>A0A845BNW8_9NEIS</name>
<dbReference type="GO" id="GO:0008198">
    <property type="term" value="F:ferrous iron binding"/>
    <property type="evidence" value="ECO:0007669"/>
    <property type="project" value="InterPro"/>
</dbReference>
<accession>A0A845BNW8</accession>
<dbReference type="Pfam" id="PF02900">
    <property type="entry name" value="LigB"/>
    <property type="match status" value="1"/>
</dbReference>
<evidence type="ECO:0000313" key="8">
    <source>
        <dbReference type="Proteomes" id="UP000467214"/>
    </source>
</evidence>
<dbReference type="RefSeq" id="WP_160796481.1">
    <property type="nucleotide sequence ID" value="NZ_WSSB01000007.1"/>
</dbReference>
<keyword evidence="3" id="KW-0479">Metal-binding</keyword>
<proteinExistence type="inferred from homology"/>
<evidence type="ECO:0000256" key="5">
    <source>
        <dbReference type="ARBA" id="ARBA00023002"/>
    </source>
</evidence>
<dbReference type="SUPFAM" id="SSF53213">
    <property type="entry name" value="LigB-like"/>
    <property type="match status" value="1"/>
</dbReference>
<dbReference type="PIRSF" id="PIRSF006157">
    <property type="entry name" value="Doxgns_DODA"/>
    <property type="match status" value="1"/>
</dbReference>
<dbReference type="Proteomes" id="UP000467214">
    <property type="component" value="Unassembled WGS sequence"/>
</dbReference>
<evidence type="ECO:0000256" key="2">
    <source>
        <dbReference type="ARBA" id="ARBA00007581"/>
    </source>
</evidence>
<dbReference type="PANTHER" id="PTHR30096">
    <property type="entry name" value="4,5-DOPA DIOXYGENASE EXTRADIOL-LIKE PROTEIN"/>
    <property type="match status" value="1"/>
</dbReference>
<keyword evidence="8" id="KW-1185">Reference proteome</keyword>
<evidence type="ECO:0000256" key="3">
    <source>
        <dbReference type="ARBA" id="ARBA00022723"/>
    </source>
</evidence>
<dbReference type="PANTHER" id="PTHR30096:SF0">
    <property type="entry name" value="4,5-DOPA DIOXYGENASE EXTRADIOL-LIKE PROTEIN"/>
    <property type="match status" value="1"/>
</dbReference>
<dbReference type="AlphaFoldDB" id="A0A845BNW8"/>
<dbReference type="InterPro" id="IPR004183">
    <property type="entry name" value="Xdiol_dOase_suB"/>
</dbReference>
<comment type="caution">
    <text evidence="7">The sequence shown here is derived from an EMBL/GenBank/DDBJ whole genome shotgun (WGS) entry which is preliminary data.</text>
</comment>
<evidence type="ECO:0000259" key="6">
    <source>
        <dbReference type="Pfam" id="PF02900"/>
    </source>
</evidence>
<gene>
    <name evidence="7" type="ORF">GQF02_08910</name>
</gene>
<keyword evidence="4" id="KW-0862">Zinc</keyword>
<organism evidence="7 8">
    <name type="scientific">Craterilacuibacter sinensis</name>
    <dbReference type="NCBI Taxonomy" id="2686017"/>
    <lineage>
        <taxon>Bacteria</taxon>
        <taxon>Pseudomonadati</taxon>
        <taxon>Pseudomonadota</taxon>
        <taxon>Betaproteobacteria</taxon>
        <taxon>Neisseriales</taxon>
        <taxon>Neisseriaceae</taxon>
        <taxon>Craterilacuibacter</taxon>
    </lineage>
</organism>
<dbReference type="GO" id="GO:0016702">
    <property type="term" value="F:oxidoreductase activity, acting on single donors with incorporation of molecular oxygen, incorporation of two atoms of oxygen"/>
    <property type="evidence" value="ECO:0007669"/>
    <property type="project" value="UniProtKB-ARBA"/>
</dbReference>
<dbReference type="GO" id="GO:0008270">
    <property type="term" value="F:zinc ion binding"/>
    <property type="evidence" value="ECO:0007669"/>
    <property type="project" value="InterPro"/>
</dbReference>